<keyword evidence="8" id="KW-0256">Endoplasmic reticulum</keyword>
<evidence type="ECO:0000256" key="8">
    <source>
        <dbReference type="ARBA" id="ARBA00022824"/>
    </source>
</evidence>
<name>A0AA39XM56_9PEZI</name>
<comment type="subcellular location">
    <subcellularLocation>
        <location evidence="1">Endoplasmic reticulum membrane</location>
        <topology evidence="1">Single-pass membrane protein</topology>
    </subcellularLocation>
</comment>
<keyword evidence="6 13" id="KW-0808">Transferase</keyword>
<dbReference type="PANTHER" id="PTHR13036">
    <property type="entry name" value="BETA1,4 MANNOSYLTRANSFERASE"/>
    <property type="match status" value="1"/>
</dbReference>
<keyword evidence="9 12" id="KW-1133">Transmembrane helix</keyword>
<protein>
    <recommendedName>
        <fullName evidence="4">Chitobiosyldiphosphodolichol beta-mannosyltransferase</fullName>
        <ecNumber evidence="3">2.4.1.142</ecNumber>
    </recommendedName>
</protein>
<keyword evidence="7 12" id="KW-0812">Transmembrane</keyword>
<dbReference type="EC" id="2.4.1.142" evidence="3"/>
<evidence type="ECO:0000256" key="5">
    <source>
        <dbReference type="ARBA" id="ARBA00022676"/>
    </source>
</evidence>
<keyword evidence="14" id="KW-1185">Reference proteome</keyword>
<keyword evidence="5" id="KW-0328">Glycosyltransferase</keyword>
<dbReference type="Proteomes" id="UP001174934">
    <property type="component" value="Unassembled WGS sequence"/>
</dbReference>
<dbReference type="PANTHER" id="PTHR13036:SF0">
    <property type="entry name" value="CHITOBIOSYLDIPHOSPHODOLICHOL BETA-MANNOSYLTRANSFERASE"/>
    <property type="match status" value="1"/>
</dbReference>
<evidence type="ECO:0000256" key="11">
    <source>
        <dbReference type="ARBA" id="ARBA00024899"/>
    </source>
</evidence>
<evidence type="ECO:0000256" key="6">
    <source>
        <dbReference type="ARBA" id="ARBA00022679"/>
    </source>
</evidence>
<evidence type="ECO:0000256" key="9">
    <source>
        <dbReference type="ARBA" id="ARBA00022989"/>
    </source>
</evidence>
<dbReference type="SUPFAM" id="SSF53756">
    <property type="entry name" value="UDP-Glycosyltransferase/glycogen phosphorylase"/>
    <property type="match status" value="1"/>
</dbReference>
<dbReference type="Gene3D" id="3.40.50.2000">
    <property type="entry name" value="Glycogen Phosphorylase B"/>
    <property type="match status" value="1"/>
</dbReference>
<evidence type="ECO:0000256" key="2">
    <source>
        <dbReference type="ARBA" id="ARBA00004922"/>
    </source>
</evidence>
<evidence type="ECO:0000256" key="4">
    <source>
        <dbReference type="ARBA" id="ARBA00015841"/>
    </source>
</evidence>
<evidence type="ECO:0000256" key="3">
    <source>
        <dbReference type="ARBA" id="ARBA00012611"/>
    </source>
</evidence>
<sequence length="469" mass="50244">MAAMVIYPLILCAFGLAVLIAYLVLIPSKYKGPPAGSGGSGVSVHVLVLGDIGRSPRMTYHALSIAKHGGKVNLIGYLETAPHPDVLSGPNITIAPLPTPPRRPSSIPFILFAPFKVLSQVYHLTHLLAYALPPAQWILVQNPPSIPTLAIASLICRLRGSKLMIDWHNYGWTILAGTRGANHPLVSISKLYECYFGRHGASHLTVTHAMARQLRQPPYSIAQPMLAVHDRPAAIFQPISPVASTSTSTRHAILNRVIAPENADLIPRILDHSVRLVVSSTSWTPDEDFSILLDALTQYATSSSVPFLVIITGKGPQKAHYLARIASLTKAGRLPNVRIATAFLPFPDYAALLACADLGICLHMSSSGVDLPMKVVDMFGAGLPVAAYSGYESFGELVREGENGCGFETAEELAGILGRLLGGEGGSGSGSGSGRAELEVLRRGAVREGSRRWDEEWDRTVGRVMGFTS</sequence>
<evidence type="ECO:0000313" key="14">
    <source>
        <dbReference type="Proteomes" id="UP001174934"/>
    </source>
</evidence>
<comment type="caution">
    <text evidence="13">The sequence shown here is derived from an EMBL/GenBank/DDBJ whole genome shotgun (WGS) entry which is preliminary data.</text>
</comment>
<feature type="transmembrane region" description="Helical" evidence="12">
    <location>
        <begin position="6"/>
        <end position="25"/>
    </location>
</feature>
<evidence type="ECO:0000313" key="13">
    <source>
        <dbReference type="EMBL" id="KAK0636584.1"/>
    </source>
</evidence>
<dbReference type="InterPro" id="IPR026051">
    <property type="entry name" value="ALG1-like"/>
</dbReference>
<gene>
    <name evidence="13" type="ORF">B0T17DRAFT_626351</name>
</gene>
<comment type="pathway">
    <text evidence="2">Protein modification; protein glycosylation.</text>
</comment>
<evidence type="ECO:0000256" key="7">
    <source>
        <dbReference type="ARBA" id="ARBA00022692"/>
    </source>
</evidence>
<evidence type="ECO:0000256" key="10">
    <source>
        <dbReference type="ARBA" id="ARBA00023136"/>
    </source>
</evidence>
<dbReference type="Pfam" id="PF13692">
    <property type="entry name" value="Glyco_trans_1_4"/>
    <property type="match status" value="1"/>
</dbReference>
<evidence type="ECO:0000256" key="12">
    <source>
        <dbReference type="SAM" id="Phobius"/>
    </source>
</evidence>
<evidence type="ECO:0000256" key="1">
    <source>
        <dbReference type="ARBA" id="ARBA00004389"/>
    </source>
</evidence>
<keyword evidence="10 12" id="KW-0472">Membrane</keyword>
<reference evidence="13" key="1">
    <citation type="submission" date="2023-06" db="EMBL/GenBank/DDBJ databases">
        <title>Genome-scale phylogeny and comparative genomics of the fungal order Sordariales.</title>
        <authorList>
            <consortium name="Lawrence Berkeley National Laboratory"/>
            <person name="Hensen N."/>
            <person name="Bonometti L."/>
            <person name="Westerberg I."/>
            <person name="Brannstrom I.O."/>
            <person name="Guillou S."/>
            <person name="Cros-Aarteil S."/>
            <person name="Calhoun S."/>
            <person name="Haridas S."/>
            <person name="Kuo A."/>
            <person name="Mondo S."/>
            <person name="Pangilinan J."/>
            <person name="Riley R."/>
            <person name="LaButti K."/>
            <person name="Andreopoulos B."/>
            <person name="Lipzen A."/>
            <person name="Chen C."/>
            <person name="Yanf M."/>
            <person name="Daum C."/>
            <person name="Ng V."/>
            <person name="Clum A."/>
            <person name="Steindorff A."/>
            <person name="Ohm R."/>
            <person name="Martin F."/>
            <person name="Silar P."/>
            <person name="Natvig D."/>
            <person name="Lalanne C."/>
            <person name="Gautier V."/>
            <person name="Ament-velasquez S.L."/>
            <person name="Kruys A."/>
            <person name="Hutchinson M.I."/>
            <person name="Powell A.J."/>
            <person name="Barry K."/>
            <person name="Miller A.N."/>
            <person name="Grigoriev I.V."/>
            <person name="Debuchy R."/>
            <person name="Gladieux P."/>
            <person name="Thoren M.H."/>
            <person name="Johannesson H."/>
        </authorList>
    </citation>
    <scope>NUCLEOTIDE SEQUENCE</scope>
    <source>
        <strain evidence="13">SMH3391-2</strain>
    </source>
</reference>
<accession>A0AA39XM56</accession>
<dbReference type="AlphaFoldDB" id="A0AA39XM56"/>
<comment type="function">
    <text evidence="11">Participates in the formation of the lipid-linked precursor oligosaccharide for N-glycosylation. Involved in assembling the dolichol-pyrophosphate-GlcNAc(2)-Man(5) intermediate on the cytoplasmic surface of the ER.</text>
</comment>
<proteinExistence type="predicted"/>
<dbReference type="GO" id="GO:0004578">
    <property type="term" value="F:chitobiosyldiphosphodolichol beta-mannosyltransferase activity"/>
    <property type="evidence" value="ECO:0007669"/>
    <property type="project" value="UniProtKB-EC"/>
</dbReference>
<organism evidence="13 14">
    <name type="scientific">Bombardia bombarda</name>
    <dbReference type="NCBI Taxonomy" id="252184"/>
    <lineage>
        <taxon>Eukaryota</taxon>
        <taxon>Fungi</taxon>
        <taxon>Dikarya</taxon>
        <taxon>Ascomycota</taxon>
        <taxon>Pezizomycotina</taxon>
        <taxon>Sordariomycetes</taxon>
        <taxon>Sordariomycetidae</taxon>
        <taxon>Sordariales</taxon>
        <taxon>Lasiosphaeriaceae</taxon>
        <taxon>Bombardia</taxon>
    </lineage>
</organism>
<dbReference type="GO" id="GO:0005789">
    <property type="term" value="C:endoplasmic reticulum membrane"/>
    <property type="evidence" value="ECO:0007669"/>
    <property type="project" value="UniProtKB-SubCell"/>
</dbReference>
<dbReference type="EMBL" id="JAULSR010000001">
    <property type="protein sequence ID" value="KAK0636584.1"/>
    <property type="molecule type" value="Genomic_DNA"/>
</dbReference>